<evidence type="ECO:0000313" key="2">
    <source>
        <dbReference type="Proteomes" id="UP000265520"/>
    </source>
</evidence>
<comment type="caution">
    <text evidence="1">The sequence shown here is derived from an EMBL/GenBank/DDBJ whole genome shotgun (WGS) entry which is preliminary data.</text>
</comment>
<feature type="non-terminal residue" evidence="1">
    <location>
        <position position="90"/>
    </location>
</feature>
<dbReference type="AlphaFoldDB" id="A0A392RYZ1"/>
<protein>
    <submittedName>
        <fullName evidence="1">Uncharacterized protein</fullName>
    </submittedName>
</protein>
<dbReference type="Proteomes" id="UP000265520">
    <property type="component" value="Unassembled WGS sequence"/>
</dbReference>
<name>A0A392RYZ1_9FABA</name>
<evidence type="ECO:0000313" key="1">
    <source>
        <dbReference type="EMBL" id="MCI40796.1"/>
    </source>
</evidence>
<accession>A0A392RYZ1</accession>
<proteinExistence type="predicted"/>
<sequence length="90" mass="10066">MPPALVFLVLGGRDLSVTLRGNPVPILSSLLSLIQLSSFSEKSWRLISRALVKGNLGKIALLIPRMFFRLRIVNEGLSFFVRAFSLFCFL</sequence>
<dbReference type="EMBL" id="LXQA010284111">
    <property type="protein sequence ID" value="MCI40796.1"/>
    <property type="molecule type" value="Genomic_DNA"/>
</dbReference>
<reference evidence="1 2" key="1">
    <citation type="journal article" date="2018" name="Front. Plant Sci.">
        <title>Red Clover (Trifolium pratense) and Zigzag Clover (T. medium) - A Picture of Genomic Similarities and Differences.</title>
        <authorList>
            <person name="Dluhosova J."/>
            <person name="Istvanek J."/>
            <person name="Nedelnik J."/>
            <person name="Repkova J."/>
        </authorList>
    </citation>
    <scope>NUCLEOTIDE SEQUENCE [LARGE SCALE GENOMIC DNA]</scope>
    <source>
        <strain evidence="2">cv. 10/8</strain>
        <tissue evidence="1">Leaf</tissue>
    </source>
</reference>
<organism evidence="1 2">
    <name type="scientific">Trifolium medium</name>
    <dbReference type="NCBI Taxonomy" id="97028"/>
    <lineage>
        <taxon>Eukaryota</taxon>
        <taxon>Viridiplantae</taxon>
        <taxon>Streptophyta</taxon>
        <taxon>Embryophyta</taxon>
        <taxon>Tracheophyta</taxon>
        <taxon>Spermatophyta</taxon>
        <taxon>Magnoliopsida</taxon>
        <taxon>eudicotyledons</taxon>
        <taxon>Gunneridae</taxon>
        <taxon>Pentapetalae</taxon>
        <taxon>rosids</taxon>
        <taxon>fabids</taxon>
        <taxon>Fabales</taxon>
        <taxon>Fabaceae</taxon>
        <taxon>Papilionoideae</taxon>
        <taxon>50 kb inversion clade</taxon>
        <taxon>NPAAA clade</taxon>
        <taxon>Hologalegina</taxon>
        <taxon>IRL clade</taxon>
        <taxon>Trifolieae</taxon>
        <taxon>Trifolium</taxon>
    </lineage>
</organism>
<keyword evidence="2" id="KW-1185">Reference proteome</keyword>